<feature type="non-terminal residue" evidence="1">
    <location>
        <position position="1"/>
    </location>
</feature>
<evidence type="ECO:0000313" key="1">
    <source>
        <dbReference type="EMBL" id="NPT55989.1"/>
    </source>
</evidence>
<evidence type="ECO:0000313" key="2">
    <source>
        <dbReference type="Proteomes" id="UP000655523"/>
    </source>
</evidence>
<reference evidence="1 2" key="1">
    <citation type="submission" date="2019-11" db="EMBL/GenBank/DDBJ databases">
        <title>Metabolism of dissolved organic matter in forest soils.</title>
        <authorList>
            <person name="Cyle K.T."/>
            <person name="Wilhelm R.C."/>
            <person name="Martinez C.E."/>
        </authorList>
    </citation>
    <scope>NUCLEOTIDE SEQUENCE [LARGE SCALE GENOMIC DNA]</scope>
    <source>
        <strain evidence="1 2">5N</strain>
    </source>
</reference>
<protein>
    <submittedName>
        <fullName evidence="1">Tautomerase enzyme</fullName>
    </submittedName>
</protein>
<organism evidence="1 2">
    <name type="scientific">Paraburkholderia elongata</name>
    <dbReference type="NCBI Taxonomy" id="2675747"/>
    <lineage>
        <taxon>Bacteria</taxon>
        <taxon>Pseudomonadati</taxon>
        <taxon>Pseudomonadota</taxon>
        <taxon>Betaproteobacteria</taxon>
        <taxon>Burkholderiales</taxon>
        <taxon>Burkholderiaceae</taxon>
        <taxon>Paraburkholderia</taxon>
    </lineage>
</organism>
<sequence length="25" mass="2657">RRLEKARITLEAALDAASAGMTSKP</sequence>
<accession>A0A972NNU4</accession>
<comment type="caution">
    <text evidence="1">The sequence shown here is derived from an EMBL/GenBank/DDBJ whole genome shotgun (WGS) entry which is preliminary data.</text>
</comment>
<dbReference type="EMBL" id="WOEZ01000078">
    <property type="protein sequence ID" value="NPT55989.1"/>
    <property type="molecule type" value="Genomic_DNA"/>
</dbReference>
<proteinExistence type="predicted"/>
<name>A0A972NNU4_9BURK</name>
<gene>
    <name evidence="1" type="ORF">GNZ13_15650</name>
</gene>
<dbReference type="Proteomes" id="UP000655523">
    <property type="component" value="Unassembled WGS sequence"/>
</dbReference>
<keyword evidence="2" id="KW-1185">Reference proteome</keyword>
<dbReference type="AlphaFoldDB" id="A0A972NNU4"/>